<dbReference type="AlphaFoldDB" id="A0AAV1REC7"/>
<name>A0AAV1REC7_9ROSI</name>
<accession>A0AAV1REC7</accession>
<dbReference type="Proteomes" id="UP001314170">
    <property type="component" value="Unassembled WGS sequence"/>
</dbReference>
<gene>
    <name evidence="2" type="ORF">DCAF_LOCUS8678</name>
</gene>
<evidence type="ECO:0000313" key="3">
    <source>
        <dbReference type="Proteomes" id="UP001314170"/>
    </source>
</evidence>
<evidence type="ECO:0000313" key="2">
    <source>
        <dbReference type="EMBL" id="CAK7331845.1"/>
    </source>
</evidence>
<dbReference type="EMBL" id="CAWUPB010000913">
    <property type="protein sequence ID" value="CAK7331845.1"/>
    <property type="molecule type" value="Genomic_DNA"/>
</dbReference>
<reference evidence="2 3" key="1">
    <citation type="submission" date="2024-01" db="EMBL/GenBank/DDBJ databases">
        <authorList>
            <person name="Waweru B."/>
        </authorList>
    </citation>
    <scope>NUCLEOTIDE SEQUENCE [LARGE SCALE GENOMIC DNA]</scope>
</reference>
<protein>
    <submittedName>
        <fullName evidence="2">Uncharacterized protein</fullName>
    </submittedName>
</protein>
<feature type="compositionally biased region" description="Basic and acidic residues" evidence="1">
    <location>
        <begin position="80"/>
        <end position="97"/>
    </location>
</feature>
<feature type="region of interest" description="Disordered" evidence="1">
    <location>
        <begin position="80"/>
        <end position="121"/>
    </location>
</feature>
<organism evidence="2 3">
    <name type="scientific">Dovyalis caffra</name>
    <dbReference type="NCBI Taxonomy" id="77055"/>
    <lineage>
        <taxon>Eukaryota</taxon>
        <taxon>Viridiplantae</taxon>
        <taxon>Streptophyta</taxon>
        <taxon>Embryophyta</taxon>
        <taxon>Tracheophyta</taxon>
        <taxon>Spermatophyta</taxon>
        <taxon>Magnoliopsida</taxon>
        <taxon>eudicotyledons</taxon>
        <taxon>Gunneridae</taxon>
        <taxon>Pentapetalae</taxon>
        <taxon>rosids</taxon>
        <taxon>fabids</taxon>
        <taxon>Malpighiales</taxon>
        <taxon>Salicaceae</taxon>
        <taxon>Flacourtieae</taxon>
        <taxon>Dovyalis</taxon>
    </lineage>
</organism>
<comment type="caution">
    <text evidence="2">The sequence shown here is derived from an EMBL/GenBank/DDBJ whole genome shotgun (WGS) entry which is preliminary data.</text>
</comment>
<evidence type="ECO:0000256" key="1">
    <source>
        <dbReference type="SAM" id="MobiDB-lite"/>
    </source>
</evidence>
<proteinExistence type="predicted"/>
<sequence>MTKSEKPTSDFVNKLEKQIKQPQHEIPEATSSFQIPQISRVCWTTMRLIQLQAQQPELPQTKKLGFPLDKKIIKETSKISDDVSLHKKVSNETEKPKSKSKSSSAPIPVAYFPMNSYLSRL</sequence>
<keyword evidence="3" id="KW-1185">Reference proteome</keyword>